<comment type="caution">
    <text evidence="2">The sequence shown here is derived from an EMBL/GenBank/DDBJ whole genome shotgun (WGS) entry which is preliminary data.</text>
</comment>
<proteinExistence type="predicted"/>
<dbReference type="EMBL" id="JBHSPB010000040">
    <property type="protein sequence ID" value="MFC5724937.1"/>
    <property type="molecule type" value="Genomic_DNA"/>
</dbReference>
<evidence type="ECO:0000313" key="2">
    <source>
        <dbReference type="EMBL" id="MFC5724937.1"/>
    </source>
</evidence>
<dbReference type="Proteomes" id="UP001596083">
    <property type="component" value="Unassembled WGS sequence"/>
</dbReference>
<evidence type="ECO:0000313" key="3">
    <source>
        <dbReference type="Proteomes" id="UP001596083"/>
    </source>
</evidence>
<evidence type="ECO:0000259" key="1">
    <source>
        <dbReference type="Pfam" id="PF01609"/>
    </source>
</evidence>
<keyword evidence="3" id="KW-1185">Reference proteome</keyword>
<reference evidence="3" key="1">
    <citation type="journal article" date="2019" name="Int. J. Syst. Evol. Microbiol.">
        <title>The Global Catalogue of Microorganisms (GCM) 10K type strain sequencing project: providing services to taxonomists for standard genome sequencing and annotation.</title>
        <authorList>
            <consortium name="The Broad Institute Genomics Platform"/>
            <consortium name="The Broad Institute Genome Sequencing Center for Infectious Disease"/>
            <person name="Wu L."/>
            <person name="Ma J."/>
        </authorList>
    </citation>
    <scope>NUCLEOTIDE SEQUENCE [LARGE SCALE GENOMIC DNA]</scope>
    <source>
        <strain evidence="3">CGMCC 4.7304</strain>
    </source>
</reference>
<dbReference type="InterPro" id="IPR002559">
    <property type="entry name" value="Transposase_11"/>
</dbReference>
<feature type="domain" description="Transposase IS4-like" evidence="1">
    <location>
        <begin position="20"/>
        <end position="130"/>
    </location>
</feature>
<accession>A0ABW0Z9Y1</accession>
<gene>
    <name evidence="2" type="ORF">ACFP1Z_32810</name>
</gene>
<dbReference type="Pfam" id="PF01609">
    <property type="entry name" value="DDE_Tnp_1"/>
    <property type="match status" value="1"/>
</dbReference>
<name>A0ABW0Z9Y1_9ACTN</name>
<dbReference type="RefSeq" id="WP_390321643.1">
    <property type="nucleotide sequence ID" value="NZ_JBHSPB010000040.1"/>
</dbReference>
<organism evidence="2 3">
    <name type="scientific">Streptomyces gamaensis</name>
    <dbReference type="NCBI Taxonomy" id="1763542"/>
    <lineage>
        <taxon>Bacteria</taxon>
        <taxon>Bacillati</taxon>
        <taxon>Actinomycetota</taxon>
        <taxon>Actinomycetes</taxon>
        <taxon>Kitasatosporales</taxon>
        <taxon>Streptomycetaceae</taxon>
        <taxon>Streptomyces</taxon>
    </lineage>
</organism>
<sequence length="185" mass="20108">MGWSGYKVHLTETCEPDAPHLITHVHTTPAPVTDAAVLQDIHTALEGRGLLPDEHLVDAGYVDAGQIRRARHDHHVELVGPVKATTVTAQRAGIVFDNTRFTVDWDRRQAVCPGGRTSVQWREARTQRGAPVTRVRFAARYCGPCELRASCTNAGWGLGDVRAPSLTNQSALRGVLAEKQASSVS</sequence>
<protein>
    <submittedName>
        <fullName evidence="2">Transposase</fullName>
    </submittedName>
</protein>